<keyword evidence="1" id="KW-0732">Signal</keyword>
<evidence type="ECO:0000313" key="3">
    <source>
        <dbReference type="Proteomes" id="UP000053464"/>
    </source>
</evidence>
<organism evidence="2 3">
    <name type="scientific">Aurantiacibacter luteus</name>
    <dbReference type="NCBI Taxonomy" id="1581420"/>
    <lineage>
        <taxon>Bacteria</taxon>
        <taxon>Pseudomonadati</taxon>
        <taxon>Pseudomonadota</taxon>
        <taxon>Alphaproteobacteria</taxon>
        <taxon>Sphingomonadales</taxon>
        <taxon>Erythrobacteraceae</taxon>
        <taxon>Aurantiacibacter</taxon>
    </lineage>
</organism>
<dbReference type="RefSeq" id="WP_047003268.1">
    <property type="nucleotide sequence ID" value="NZ_LBHB01000001.1"/>
</dbReference>
<dbReference type="SUPFAM" id="SSF55961">
    <property type="entry name" value="Bet v1-like"/>
    <property type="match status" value="1"/>
</dbReference>
<dbReference type="PATRIC" id="fig|1581420.6.peg.1159"/>
<dbReference type="InterPro" id="IPR023393">
    <property type="entry name" value="START-like_dom_sf"/>
</dbReference>
<dbReference type="STRING" id="1581420.AAW00_05750"/>
<keyword evidence="3" id="KW-1185">Reference proteome</keyword>
<dbReference type="AlphaFoldDB" id="A0A0G9MZ89"/>
<evidence type="ECO:0008006" key="4">
    <source>
        <dbReference type="Google" id="ProtNLM"/>
    </source>
</evidence>
<sequence length="188" mass="19555">MHAAIITIAALGLLVGAPAAAEVVASGEGGFATRDSVTVAAPREAVWDVLVHPSLYWNPQHSWYGEADRLFLSLGPGGCFCEIVSGDPENTTSPATFVEHARVIRSVPGEMLRLSGAFGPLQGEALTGTLTVELEADGEGTRIEWTYVVGGYSRFALPEVAPVVDMVMSEQMNRLAAAVAAGGAAASE</sequence>
<reference evidence="2 3" key="1">
    <citation type="submission" date="2015-04" db="EMBL/GenBank/DDBJ databases">
        <title>The draft genome sequence of Erythrobacter luteus KA37.</title>
        <authorList>
            <person name="Zhuang L."/>
            <person name="Liu Y."/>
            <person name="Shao Z."/>
        </authorList>
    </citation>
    <scope>NUCLEOTIDE SEQUENCE [LARGE SCALE GENOMIC DNA]</scope>
    <source>
        <strain evidence="2 3">KA37</strain>
    </source>
</reference>
<protein>
    <recommendedName>
        <fullName evidence="4">Polyketide cyclase</fullName>
    </recommendedName>
</protein>
<evidence type="ECO:0000256" key="1">
    <source>
        <dbReference type="SAM" id="SignalP"/>
    </source>
</evidence>
<dbReference type="CDD" id="cd07814">
    <property type="entry name" value="SRPBCC_CalC_Aha1-like"/>
    <property type="match status" value="1"/>
</dbReference>
<feature type="chain" id="PRO_5002580118" description="Polyketide cyclase" evidence="1">
    <location>
        <begin position="22"/>
        <end position="188"/>
    </location>
</feature>
<feature type="signal peptide" evidence="1">
    <location>
        <begin position="1"/>
        <end position="21"/>
    </location>
</feature>
<dbReference type="Gene3D" id="3.30.530.20">
    <property type="match status" value="1"/>
</dbReference>
<comment type="caution">
    <text evidence="2">The sequence shown here is derived from an EMBL/GenBank/DDBJ whole genome shotgun (WGS) entry which is preliminary data.</text>
</comment>
<gene>
    <name evidence="2" type="ORF">AAW00_05750</name>
</gene>
<dbReference type="EMBL" id="LBHB01000001">
    <property type="protein sequence ID" value="KLE35864.1"/>
    <property type="molecule type" value="Genomic_DNA"/>
</dbReference>
<name>A0A0G9MZ89_9SPHN</name>
<evidence type="ECO:0000313" key="2">
    <source>
        <dbReference type="EMBL" id="KLE35864.1"/>
    </source>
</evidence>
<proteinExistence type="predicted"/>
<dbReference type="OrthoDB" id="5735475at2"/>
<accession>A0A0G9MZ89</accession>
<dbReference type="Proteomes" id="UP000053464">
    <property type="component" value="Unassembled WGS sequence"/>
</dbReference>